<dbReference type="Pfam" id="PF18962">
    <property type="entry name" value="Por_Secre_tail"/>
    <property type="match status" value="1"/>
</dbReference>
<evidence type="ECO:0000259" key="6">
    <source>
        <dbReference type="Pfam" id="PF17517"/>
    </source>
</evidence>
<dbReference type="PANTHER" id="PTHR46534">
    <property type="entry name" value="IGGFC_BINDING DOMAIN-CONTAINING PROTEIN"/>
    <property type="match status" value="1"/>
</dbReference>
<keyword evidence="3" id="KW-0963">Cytoplasm</keyword>
<dbReference type="NCBIfam" id="TIGR04183">
    <property type="entry name" value="Por_Secre_tail"/>
    <property type="match status" value="1"/>
</dbReference>
<evidence type="ECO:0000256" key="5">
    <source>
        <dbReference type="ARBA" id="ARBA00023273"/>
    </source>
</evidence>
<dbReference type="Proteomes" id="UP000184233">
    <property type="component" value="Unassembled WGS sequence"/>
</dbReference>
<name>A0A1M3KY96_9BACT</name>
<dbReference type="InterPro" id="IPR026444">
    <property type="entry name" value="Secre_tail"/>
</dbReference>
<feature type="domain" description="Secretion system C-terminal sorting" evidence="7">
    <location>
        <begin position="1396"/>
        <end position="1463"/>
    </location>
</feature>
<evidence type="ECO:0000259" key="8">
    <source>
        <dbReference type="Pfam" id="PF22544"/>
    </source>
</evidence>
<evidence type="ECO:0000256" key="4">
    <source>
        <dbReference type="ARBA" id="ARBA00023069"/>
    </source>
</evidence>
<dbReference type="InterPro" id="IPR053879">
    <property type="entry name" value="HYDIN_VesB_CFA65-like_Ig"/>
</dbReference>
<evidence type="ECO:0000313" key="9">
    <source>
        <dbReference type="EMBL" id="OJX57209.1"/>
    </source>
</evidence>
<dbReference type="STRING" id="1895771.BGO89_11990"/>
<dbReference type="PANTHER" id="PTHR46534:SF1">
    <property type="entry name" value="IGGFC-BINDING PROTEIN N-TERMINAL DOMAIN-CONTAINING PROTEIN"/>
    <property type="match status" value="1"/>
</dbReference>
<comment type="caution">
    <text evidence="9">The sequence shown here is derived from an EMBL/GenBank/DDBJ whole genome shotgun (WGS) entry which is preliminary data.</text>
</comment>
<reference evidence="9 10" key="1">
    <citation type="submission" date="2016-09" db="EMBL/GenBank/DDBJ databases">
        <title>Genome-resolved meta-omics ties microbial dynamics to process performance in biotechnology for thiocyanate degradation.</title>
        <authorList>
            <person name="Kantor R.S."/>
            <person name="Huddy R.J."/>
            <person name="Iyer R."/>
            <person name="Thomas B.C."/>
            <person name="Brown C.T."/>
            <person name="Anantharaman K."/>
            <person name="Tringe S."/>
            <person name="Hettich R.L."/>
            <person name="Harrison S.T."/>
            <person name="Banfield J.F."/>
        </authorList>
    </citation>
    <scope>NUCLEOTIDE SEQUENCE [LARGE SCALE GENOMIC DNA]</scope>
    <source>
        <strain evidence="9">59-99</strain>
    </source>
</reference>
<evidence type="ECO:0000259" key="7">
    <source>
        <dbReference type="Pfam" id="PF18962"/>
    </source>
</evidence>
<evidence type="ECO:0000256" key="3">
    <source>
        <dbReference type="ARBA" id="ARBA00022490"/>
    </source>
</evidence>
<proteinExistence type="predicted"/>
<evidence type="ECO:0000256" key="2">
    <source>
        <dbReference type="ARBA" id="ARBA00004496"/>
    </source>
</evidence>
<dbReference type="Pfam" id="PF17517">
    <property type="entry name" value="IgGFc_binding"/>
    <property type="match status" value="1"/>
</dbReference>
<keyword evidence="4" id="KW-0969">Cilium</keyword>
<sequence>MVALLAFITGLGVLSAQTTTTEKRGTMSLIEGRRYVVAFPQVWASPTEKPMPVPMMLLISSKSKAKVRITTPADPSRNNNPGINREVTLKPNEVAKIPIPIGYMNEESETRKGHGIMVTSDKPISVSTFQAWQGNGEMARHLPVEAWGKNYFTMNFYQDRYGTEGAGYKNRPGQILVIADKDNTVVTYSPTVTTEGGPDAVSTPKGSTQTVTLERGETFLIKAKIDPNGTKEWSTDLSGTYIKASRPVSVVSGHTKVAIMRYPDVLPPTGAFAAEAHFVRNNVHDAMLPVEMAGTEFVTVPCQYTPTRVVGMASQEFGIDDDKGDVIRIVALEDNTLVQSMQVTGAGLQNERTLRKGESFLATSVEVPKFWKTSKPALVGHYGKSYAKILPPLMGRSDDGKVDLPQGHPTVESGMPMLQYVPSVDRWVNYGVFYAPDGMDNFMNIVCRADEVGKIKFDGRALSSAFSPRLLPGTPFAYVRTNISTGDHTIESDAPSVKWAAWNYGSLDGLQQGRAYGTPIAIDLSIACDDSLSVKEQIVCGDVDAQGKILPENTTCGSIFAVYADVLDNYELIVDENFNSGDPTVRFQVKVLDKTKDATATVLVVTRSGKFVEKTYTYIADKLAFDPKAIDFGVLPYNTPSCKEITFTNMNANAPLNVKEIKAKYFPGTYTFNPTSFTLAPGASQKVQVCAMITSPELKLDTVLVSLDCFDMPATELRVRGAEPKVNVGDRNWGTLPASSPGVRQPVVITNASNVDVIIKGYDKTYLDGVNHGGNFFAPIGLEDDKMPITIKGGERYTFTVMYSPKGQADVAHRVDVPFYTNAKEYDTIAVLEGMGVANAPYTNPLTWNERVIDNVVTAKGISQYETKLVFGNSGNQPLTFKQPVITGADAAAFKIVDNGNVGSFPTQLAAGPNNAGERYITVAFVPNELPNRAAERNDYVAAVLFETESGASVSAELTATAWQPQVKGEDHDFGLFQLADAPKKYMLQIVNEHPDGTTNPTTGDAKGTHSVTITDIQLLDNAQGFTIDPTWQRPSVANPVVLQAGTDVWEVPVIFTPSRPGSFTVKYEITSDATYKRQYTLLARVETQGTFIVTNQDFEHWIYNSTEKTVTVRNESAADMTIEIGDITGPDALNYVVTNPLTNTMTVPAGGSRDVTVRFTPNYVTRIKAGQNLAGRLPERAQAFTAAIDFKDITNPSGASETKTSQLVGNGIYLETTDFIGRDYKTIPGKSVDVAVELKALPEDIAPSDLTQVRIRISYDNTLVRPRTGMNDVIRTGLQMDGWDILKLDQVSANMIEIDLKDKRAVKTPLRDNGTPLFKLTFDAFLAKGADPNNLFTSELPIQMYWNDHESENIERKEYVVFNNEPGKIVVDPQCAKGLRLVGITNTAFGVKGSYPNPASSTTVINYSIGLSGHTTIALYNNMGERVLDIVDTDLQMGQYELTVDLSLLPSGTYYYQVISGPYTSAPQVLNVVR</sequence>
<comment type="subcellular location">
    <subcellularLocation>
        <location evidence="1">Cell projection</location>
        <location evidence="1">Cilium</location>
    </subcellularLocation>
    <subcellularLocation>
        <location evidence="2">Cytoplasm</location>
    </subcellularLocation>
</comment>
<dbReference type="InterPro" id="IPR013783">
    <property type="entry name" value="Ig-like_fold"/>
</dbReference>
<evidence type="ECO:0000256" key="1">
    <source>
        <dbReference type="ARBA" id="ARBA00004138"/>
    </source>
</evidence>
<protein>
    <recommendedName>
        <fullName evidence="11">IgGFc-binding protein N-terminal domain-containing protein</fullName>
    </recommendedName>
</protein>
<organism evidence="9 10">
    <name type="scientific">Candidatus Kapaibacterium thiocyanatum</name>
    <dbReference type="NCBI Taxonomy" id="1895771"/>
    <lineage>
        <taxon>Bacteria</taxon>
        <taxon>Pseudomonadati</taxon>
        <taxon>Candidatus Kapaibacteriota</taxon>
        <taxon>Candidatus Kapaibacteriia</taxon>
        <taxon>Candidatus Kapaibacteriales</taxon>
        <taxon>Candidatus Kapaibacteriaceae</taxon>
        <taxon>Candidatus Kapaibacterium</taxon>
    </lineage>
</organism>
<evidence type="ECO:0000313" key="10">
    <source>
        <dbReference type="Proteomes" id="UP000184233"/>
    </source>
</evidence>
<dbReference type="GO" id="GO:0005737">
    <property type="term" value="C:cytoplasm"/>
    <property type="evidence" value="ECO:0007669"/>
    <property type="project" value="UniProtKB-SubCell"/>
</dbReference>
<accession>A0A1M3KY96</accession>
<feature type="domain" description="IgGFc-binding protein N-terminal" evidence="6">
    <location>
        <begin position="142"/>
        <end position="495"/>
    </location>
</feature>
<dbReference type="Pfam" id="PF22544">
    <property type="entry name" value="HYDIN_VesB_CFA65-like_Ig"/>
    <property type="match status" value="1"/>
</dbReference>
<keyword evidence="5" id="KW-0966">Cell projection</keyword>
<evidence type="ECO:0008006" key="11">
    <source>
        <dbReference type="Google" id="ProtNLM"/>
    </source>
</evidence>
<dbReference type="InterPro" id="IPR035234">
    <property type="entry name" value="IgGFc-bd_N"/>
</dbReference>
<gene>
    <name evidence="9" type="ORF">BGO89_11990</name>
</gene>
<dbReference type="EMBL" id="MKVH01000024">
    <property type="protein sequence ID" value="OJX57209.1"/>
    <property type="molecule type" value="Genomic_DNA"/>
</dbReference>
<feature type="domain" description="HYDIN/VesB/CFA65-like Ig-like" evidence="8">
    <location>
        <begin position="622"/>
        <end position="689"/>
    </location>
</feature>
<dbReference type="Gene3D" id="2.60.40.10">
    <property type="entry name" value="Immunoglobulins"/>
    <property type="match status" value="2"/>
</dbReference>